<evidence type="ECO:0000256" key="3">
    <source>
        <dbReference type="ARBA" id="ARBA00022946"/>
    </source>
</evidence>
<reference evidence="5 6" key="1">
    <citation type="journal article" date="2018" name="Genome Biol. Evol.">
        <title>Multiple Roots of Fruiting Body Formation in Amoebozoa.</title>
        <authorList>
            <person name="Hillmann F."/>
            <person name="Forbes G."/>
            <person name="Novohradska S."/>
            <person name="Ferling I."/>
            <person name="Riege K."/>
            <person name="Groth M."/>
            <person name="Westermann M."/>
            <person name="Marz M."/>
            <person name="Spaller T."/>
            <person name="Winckler T."/>
            <person name="Schaap P."/>
            <person name="Glockner G."/>
        </authorList>
    </citation>
    <scope>NUCLEOTIDE SEQUENCE [LARGE SCALE GENOMIC DNA]</scope>
    <source>
        <strain evidence="5 6">Jena</strain>
    </source>
</reference>
<keyword evidence="4" id="KW-0496">Mitochondrion</keyword>
<dbReference type="FunCoup" id="A0A2P6MQG1">
    <property type="interactions" value="270"/>
</dbReference>
<dbReference type="AlphaFoldDB" id="A0A2P6MQG1"/>
<evidence type="ECO:0000313" key="6">
    <source>
        <dbReference type="Proteomes" id="UP000241769"/>
    </source>
</evidence>
<evidence type="ECO:0000256" key="2">
    <source>
        <dbReference type="ARBA" id="ARBA00009116"/>
    </source>
</evidence>
<dbReference type="GO" id="GO:0005739">
    <property type="term" value="C:mitochondrion"/>
    <property type="evidence" value="ECO:0007669"/>
    <property type="project" value="UniProtKB-SubCell"/>
</dbReference>
<organism evidence="5 6">
    <name type="scientific">Planoprotostelium fungivorum</name>
    <dbReference type="NCBI Taxonomy" id="1890364"/>
    <lineage>
        <taxon>Eukaryota</taxon>
        <taxon>Amoebozoa</taxon>
        <taxon>Evosea</taxon>
        <taxon>Variosea</taxon>
        <taxon>Cavosteliida</taxon>
        <taxon>Cavosteliaceae</taxon>
        <taxon>Planoprotostelium</taxon>
    </lineage>
</organism>
<accession>A0A2P6MQG1</accession>
<dbReference type="GO" id="GO:0033615">
    <property type="term" value="P:mitochondrial proton-transporting ATP synthase complex assembly"/>
    <property type="evidence" value="ECO:0007669"/>
    <property type="project" value="TreeGrafter"/>
</dbReference>
<evidence type="ECO:0000256" key="1">
    <source>
        <dbReference type="ARBA" id="ARBA00004173"/>
    </source>
</evidence>
<protein>
    <submittedName>
        <fullName evidence="5">Uncharacterized protein</fullName>
    </submittedName>
</protein>
<dbReference type="EMBL" id="MDYQ01000520">
    <property type="protein sequence ID" value="PRP73930.1"/>
    <property type="molecule type" value="Genomic_DNA"/>
</dbReference>
<proteinExistence type="inferred from homology"/>
<dbReference type="InParanoid" id="A0A2P6MQG1"/>
<comment type="subcellular location">
    <subcellularLocation>
        <location evidence="1">Mitochondrion</location>
    </subcellularLocation>
</comment>
<dbReference type="InterPro" id="IPR010591">
    <property type="entry name" value="ATP11"/>
</dbReference>
<name>A0A2P6MQG1_9EUKA</name>
<evidence type="ECO:0000313" key="5">
    <source>
        <dbReference type="EMBL" id="PRP73930.1"/>
    </source>
</evidence>
<sequence>MNLPRAIIVPNPISLLHTTRIIRQEIEKPLKDVDHKPIVESVEPEKPTIEAKPEKPVTEAVLLDEKQPKKLTPEEEKVMKLTWAREHRKKLTHLFNVPELQKLESEEIAKIWMSYVRANDKLGSIVLPQTFQKLKTRSKQCPLFVLPLLLDGVYVNLMVRSDMDYLPHTSVIYFTRLENYQLEGVTTPPAISLFFYNNFQETKRMVLMKTEFGRNDRPDFPDVVVERLIQLWQAFLFDNNMFKHVWLYNHHSEQFDFEQVMDLCKQLMPYRPSRLRPSAKKMEEVYVR</sequence>
<keyword evidence="6" id="KW-1185">Reference proteome</keyword>
<dbReference type="Proteomes" id="UP000241769">
    <property type="component" value="Unassembled WGS sequence"/>
</dbReference>
<keyword evidence="3" id="KW-0809">Transit peptide</keyword>
<dbReference type="Pfam" id="PF06644">
    <property type="entry name" value="ATP11"/>
    <property type="match status" value="1"/>
</dbReference>
<dbReference type="STRING" id="1890364.A0A2P6MQG1"/>
<comment type="similarity">
    <text evidence="2">Belongs to the ATP11 family.</text>
</comment>
<dbReference type="PANTHER" id="PTHR13126">
    <property type="entry name" value="CHAPERONE ATP11"/>
    <property type="match status" value="1"/>
</dbReference>
<dbReference type="PANTHER" id="PTHR13126:SF0">
    <property type="entry name" value="ATP SYNTHASE MITOCHONDRIAL F1 COMPLEX ASSEMBLY FACTOR 1"/>
    <property type="match status" value="1"/>
</dbReference>
<dbReference type="OrthoDB" id="16535at2759"/>
<comment type="caution">
    <text evidence="5">The sequence shown here is derived from an EMBL/GenBank/DDBJ whole genome shotgun (WGS) entry which is preliminary data.</text>
</comment>
<evidence type="ECO:0000256" key="4">
    <source>
        <dbReference type="ARBA" id="ARBA00023128"/>
    </source>
</evidence>
<gene>
    <name evidence="5" type="ORF">PROFUN_08123</name>
</gene>